<dbReference type="PANTHER" id="PTHR43085">
    <property type="entry name" value="HEXOKINASE FAMILY MEMBER"/>
    <property type="match status" value="1"/>
</dbReference>
<evidence type="ECO:0000256" key="2">
    <source>
        <dbReference type="ARBA" id="ARBA00022679"/>
    </source>
</evidence>
<reference evidence="7" key="1">
    <citation type="submission" date="2020-05" db="EMBL/GenBank/DDBJ databases">
        <authorList>
            <person name="Chiriac C."/>
            <person name="Salcher M."/>
            <person name="Ghai R."/>
            <person name="Kavagutti S V."/>
        </authorList>
    </citation>
    <scope>NUCLEOTIDE SEQUENCE</scope>
</reference>
<evidence type="ECO:0000256" key="3">
    <source>
        <dbReference type="ARBA" id="ARBA00022741"/>
    </source>
</evidence>
<accession>A0A6J6J3J5</accession>
<evidence type="ECO:0000259" key="6">
    <source>
        <dbReference type="Pfam" id="PF00294"/>
    </source>
</evidence>
<evidence type="ECO:0000256" key="1">
    <source>
        <dbReference type="ARBA" id="ARBA00010688"/>
    </source>
</evidence>
<sequence>MIVVIGEALIDLIEDKSTAGRYQAVVGGANANVAIALARAGAKQQLLARISSDAFGQKIHQRLVDNKVGLDYAIAAKEPTSLAIASIGSSGGASYSFYVENTADWGWTKDELPKQQIMEGLGATALQFGCLTMAMPPGNAVVEAWAKEYFEKDLLTLSHDVNVRPALGFDRDSERVRVERVNSFSHLIKASDDDINWLYGLEAGANVDQIAWDWIGDSAKIVFVTRGGDGASIYRSNKTKLEVASRKVKVQDSVGAGDTFCANTLAQLQKIGALGSGAFERLAALTDKQLIAIAKVSSVAASMACEKTGAEPPTDFELADLLVLLA</sequence>
<dbReference type="SUPFAM" id="SSF53613">
    <property type="entry name" value="Ribokinase-like"/>
    <property type="match status" value="1"/>
</dbReference>
<evidence type="ECO:0000256" key="5">
    <source>
        <dbReference type="ARBA" id="ARBA00022840"/>
    </source>
</evidence>
<evidence type="ECO:0000313" key="7">
    <source>
        <dbReference type="EMBL" id="CAB4631582.1"/>
    </source>
</evidence>
<dbReference type="CDD" id="cd01167">
    <property type="entry name" value="bac_FRK"/>
    <property type="match status" value="1"/>
</dbReference>
<protein>
    <submittedName>
        <fullName evidence="7">Unannotated protein</fullName>
    </submittedName>
</protein>
<keyword evidence="2" id="KW-0808">Transferase</keyword>
<comment type="similarity">
    <text evidence="1">Belongs to the carbohydrate kinase PfkB family.</text>
</comment>
<dbReference type="InterPro" id="IPR050306">
    <property type="entry name" value="PfkB_Carbo_kinase"/>
</dbReference>
<keyword evidence="3" id="KW-0547">Nucleotide-binding</keyword>
<keyword evidence="5" id="KW-0067">ATP-binding</keyword>
<dbReference type="PRINTS" id="PR00990">
    <property type="entry name" value="RIBOKINASE"/>
</dbReference>
<proteinExistence type="inferred from homology"/>
<name>A0A6J6J3J5_9ZZZZ</name>
<organism evidence="7">
    <name type="scientific">freshwater metagenome</name>
    <dbReference type="NCBI Taxonomy" id="449393"/>
    <lineage>
        <taxon>unclassified sequences</taxon>
        <taxon>metagenomes</taxon>
        <taxon>ecological metagenomes</taxon>
    </lineage>
</organism>
<dbReference type="InterPro" id="IPR029056">
    <property type="entry name" value="Ribokinase-like"/>
</dbReference>
<gene>
    <name evidence="7" type="ORF">UFOPK2131_00320</name>
</gene>
<dbReference type="InterPro" id="IPR011611">
    <property type="entry name" value="PfkB_dom"/>
</dbReference>
<dbReference type="GO" id="GO:0005524">
    <property type="term" value="F:ATP binding"/>
    <property type="evidence" value="ECO:0007669"/>
    <property type="project" value="UniProtKB-KW"/>
</dbReference>
<dbReference type="InterPro" id="IPR002139">
    <property type="entry name" value="Ribo/fructo_kinase"/>
</dbReference>
<dbReference type="GO" id="GO:0016301">
    <property type="term" value="F:kinase activity"/>
    <property type="evidence" value="ECO:0007669"/>
    <property type="project" value="UniProtKB-KW"/>
</dbReference>
<dbReference type="PANTHER" id="PTHR43085:SF1">
    <property type="entry name" value="PSEUDOURIDINE KINASE-RELATED"/>
    <property type="match status" value="1"/>
</dbReference>
<evidence type="ECO:0000256" key="4">
    <source>
        <dbReference type="ARBA" id="ARBA00022777"/>
    </source>
</evidence>
<dbReference type="AlphaFoldDB" id="A0A6J6J3J5"/>
<feature type="domain" description="Carbohydrate kinase PfkB" evidence="6">
    <location>
        <begin position="2"/>
        <end position="313"/>
    </location>
</feature>
<dbReference type="Gene3D" id="3.40.1190.20">
    <property type="match status" value="1"/>
</dbReference>
<dbReference type="EMBL" id="CAEZVT010000018">
    <property type="protein sequence ID" value="CAB4631582.1"/>
    <property type="molecule type" value="Genomic_DNA"/>
</dbReference>
<keyword evidence="4" id="KW-0418">Kinase</keyword>
<dbReference type="Pfam" id="PF00294">
    <property type="entry name" value="PfkB"/>
    <property type="match status" value="1"/>
</dbReference>